<dbReference type="Gene3D" id="1.10.260.40">
    <property type="entry name" value="lambda repressor-like DNA-binding domains"/>
    <property type="match status" value="1"/>
</dbReference>
<dbReference type="RefSeq" id="WP_203003135.1">
    <property type="nucleotide sequence ID" value="NZ_JADWYU010000145.1"/>
</dbReference>
<dbReference type="SMART" id="SM00530">
    <property type="entry name" value="HTH_XRE"/>
    <property type="match status" value="1"/>
</dbReference>
<protein>
    <submittedName>
        <fullName evidence="2">Helix-turn-helix transcriptional regulator</fullName>
    </submittedName>
</protein>
<accession>A0A937RKT1</accession>
<dbReference type="PANTHER" id="PTHR35010:SF4">
    <property type="entry name" value="BLL5781 PROTEIN"/>
    <property type="match status" value="1"/>
</dbReference>
<dbReference type="InterPro" id="IPR001387">
    <property type="entry name" value="Cro/C1-type_HTH"/>
</dbReference>
<evidence type="ECO:0000313" key="2">
    <source>
        <dbReference type="EMBL" id="MBL7630730.1"/>
    </source>
</evidence>
<dbReference type="PANTHER" id="PTHR35010">
    <property type="entry name" value="BLL4672 PROTEIN-RELATED"/>
    <property type="match status" value="1"/>
</dbReference>
<proteinExistence type="predicted"/>
<dbReference type="PROSITE" id="PS50943">
    <property type="entry name" value="HTH_CROC1"/>
    <property type="match status" value="1"/>
</dbReference>
<evidence type="ECO:0000259" key="1">
    <source>
        <dbReference type="PROSITE" id="PS50943"/>
    </source>
</evidence>
<organism evidence="2 3">
    <name type="scientific">Frankia nepalensis</name>
    <dbReference type="NCBI Taxonomy" id="1836974"/>
    <lineage>
        <taxon>Bacteria</taxon>
        <taxon>Bacillati</taxon>
        <taxon>Actinomycetota</taxon>
        <taxon>Actinomycetes</taxon>
        <taxon>Frankiales</taxon>
        <taxon>Frankiaceae</taxon>
        <taxon>Frankia</taxon>
    </lineage>
</organism>
<name>A0A937RKT1_9ACTN</name>
<dbReference type="AlphaFoldDB" id="A0A937RKT1"/>
<sequence>MVMVGSASSPGSALGDQLRHWRRLRRLSQLDLASAAGSTPRYVSFVESGRARPSRQMIERLARTLDVPLRDRNVLLLAGGYAPSYAGEPLDSPQLRQVSAALTAMLEQHDPLPAVVLNRSWDVLRANQGAQLLFGRLCAPEPMPEPANVLEMVIGPGPVRRAVRNWDSVVPHLLERARREAVGGVLDDRTAELVRGLRARSDVAALLAAPGAGLEAAPVVDVRFEVDGVPLNLFSVVSTIGTPIDVTAQELRLESFFPSDDATRENWSRLRAACCQV</sequence>
<dbReference type="InterPro" id="IPR041413">
    <property type="entry name" value="MLTR_LBD"/>
</dbReference>
<dbReference type="GO" id="GO:0003677">
    <property type="term" value="F:DNA binding"/>
    <property type="evidence" value="ECO:0007669"/>
    <property type="project" value="InterPro"/>
</dbReference>
<dbReference type="EMBL" id="JAEACQ010000254">
    <property type="protein sequence ID" value="MBL7630730.1"/>
    <property type="molecule type" value="Genomic_DNA"/>
</dbReference>
<reference evidence="2" key="1">
    <citation type="submission" date="2020-12" db="EMBL/GenBank/DDBJ databases">
        <title>Genomic characterization of non-nitrogen-fixing Frankia strains.</title>
        <authorList>
            <person name="Carlos-Shanley C."/>
            <person name="Guerra T."/>
            <person name="Hahn D."/>
        </authorList>
    </citation>
    <scope>NUCLEOTIDE SEQUENCE</scope>
    <source>
        <strain evidence="2">CN6</strain>
    </source>
</reference>
<dbReference type="InterPro" id="IPR010982">
    <property type="entry name" value="Lambda_DNA-bd_dom_sf"/>
</dbReference>
<feature type="domain" description="HTH cro/C1-type" evidence="1">
    <location>
        <begin position="18"/>
        <end position="72"/>
    </location>
</feature>
<dbReference type="SUPFAM" id="SSF47413">
    <property type="entry name" value="lambda repressor-like DNA-binding domains"/>
    <property type="match status" value="1"/>
</dbReference>
<comment type="caution">
    <text evidence="2">The sequence shown here is derived from an EMBL/GenBank/DDBJ whole genome shotgun (WGS) entry which is preliminary data.</text>
</comment>
<dbReference type="Pfam" id="PF13560">
    <property type="entry name" value="HTH_31"/>
    <property type="match status" value="1"/>
</dbReference>
<dbReference type="Gene3D" id="3.30.450.180">
    <property type="match status" value="1"/>
</dbReference>
<gene>
    <name evidence="2" type="ORF">I7412_26940</name>
</gene>
<dbReference type="CDD" id="cd00093">
    <property type="entry name" value="HTH_XRE"/>
    <property type="match status" value="1"/>
</dbReference>
<evidence type="ECO:0000313" key="3">
    <source>
        <dbReference type="Proteomes" id="UP000604475"/>
    </source>
</evidence>
<dbReference type="Proteomes" id="UP000604475">
    <property type="component" value="Unassembled WGS sequence"/>
</dbReference>
<dbReference type="Pfam" id="PF17765">
    <property type="entry name" value="MLTR_LBD"/>
    <property type="match status" value="1"/>
</dbReference>
<keyword evidence="3" id="KW-1185">Reference proteome</keyword>